<dbReference type="PANTHER" id="PTHR17178:SF0">
    <property type="entry name" value="SERGLYCIN"/>
    <property type="match status" value="1"/>
</dbReference>
<dbReference type="CDD" id="cd00054">
    <property type="entry name" value="EGF_CA"/>
    <property type="match status" value="1"/>
</dbReference>
<dbReference type="RefSeq" id="XP_070887441.1">
    <property type="nucleotide sequence ID" value="XM_071034221.1"/>
</dbReference>
<reference evidence="5 6" key="1">
    <citation type="submission" date="2024-07" db="EMBL/GenBank/DDBJ databases">
        <title>Section-level genome sequencing and comparative genomics of Aspergillus sections Usti and Cavernicolus.</title>
        <authorList>
            <consortium name="Lawrence Berkeley National Laboratory"/>
            <person name="Nybo J.L."/>
            <person name="Vesth T.C."/>
            <person name="Theobald S."/>
            <person name="Frisvad J.C."/>
            <person name="Larsen T.O."/>
            <person name="Kjaerboelling I."/>
            <person name="Rothschild-Mancinelli K."/>
            <person name="Lyhne E.K."/>
            <person name="Kogle M.E."/>
            <person name="Barry K."/>
            <person name="Clum A."/>
            <person name="Na H."/>
            <person name="Ledsgaard L."/>
            <person name="Lin J."/>
            <person name="Lipzen A."/>
            <person name="Kuo A."/>
            <person name="Riley R."/>
            <person name="Mondo S."/>
            <person name="Labutti K."/>
            <person name="Haridas S."/>
            <person name="Pangalinan J."/>
            <person name="Salamov A.A."/>
            <person name="Simmons B.A."/>
            <person name="Magnuson J.K."/>
            <person name="Chen J."/>
            <person name="Drula E."/>
            <person name="Henrissat B."/>
            <person name="Wiebenga A."/>
            <person name="Lubbers R.J."/>
            <person name="Gomes A.C."/>
            <person name="Macurrencykelacurrency M.R."/>
            <person name="Stajich J."/>
            <person name="Grigoriev I.V."/>
            <person name="Mortensen U.H."/>
            <person name="De Vries R.P."/>
            <person name="Baker S.E."/>
            <person name="Andersen M.R."/>
        </authorList>
    </citation>
    <scope>NUCLEOTIDE SEQUENCE [LARGE SCALE GENOMIC DNA]</scope>
    <source>
        <strain evidence="5 6">CBS 449.75</strain>
    </source>
</reference>
<feature type="transmembrane region" description="Helical" evidence="3">
    <location>
        <begin position="489"/>
        <end position="516"/>
    </location>
</feature>
<dbReference type="InterPro" id="IPR000742">
    <property type="entry name" value="EGF"/>
</dbReference>
<gene>
    <name evidence="5" type="ORF">BJX67DRAFT_387468</name>
</gene>
<feature type="region of interest" description="Disordered" evidence="2">
    <location>
        <begin position="681"/>
        <end position="712"/>
    </location>
</feature>
<evidence type="ECO:0000313" key="6">
    <source>
        <dbReference type="Proteomes" id="UP001610432"/>
    </source>
</evidence>
<dbReference type="GeneID" id="98149293"/>
<feature type="disulfide bond" evidence="1">
    <location>
        <begin position="552"/>
        <end position="561"/>
    </location>
</feature>
<dbReference type="PANTHER" id="PTHR17178">
    <property type="entry name" value="SECRETORY GRANULE PROTEOGLYCAN CORE PROTEIN"/>
    <property type="match status" value="1"/>
</dbReference>
<keyword evidence="6" id="KW-1185">Reference proteome</keyword>
<dbReference type="PROSITE" id="PS00022">
    <property type="entry name" value="EGF_1"/>
    <property type="match status" value="1"/>
</dbReference>
<evidence type="ECO:0000256" key="3">
    <source>
        <dbReference type="SAM" id="Phobius"/>
    </source>
</evidence>
<feature type="compositionally biased region" description="Basic and acidic residues" evidence="2">
    <location>
        <begin position="322"/>
        <end position="331"/>
    </location>
</feature>
<protein>
    <recommendedName>
        <fullName evidence="4">EGF-like domain-containing protein</fullName>
    </recommendedName>
</protein>
<dbReference type="PROSITE" id="PS01186">
    <property type="entry name" value="EGF_2"/>
    <property type="match status" value="1"/>
</dbReference>
<keyword evidence="3" id="KW-1133">Transmembrane helix</keyword>
<proteinExistence type="predicted"/>
<feature type="region of interest" description="Disordered" evidence="2">
    <location>
        <begin position="403"/>
        <end position="447"/>
    </location>
</feature>
<feature type="region of interest" description="Disordered" evidence="2">
    <location>
        <begin position="1"/>
        <end position="282"/>
    </location>
</feature>
<feature type="compositionally biased region" description="Low complexity" evidence="2">
    <location>
        <begin position="140"/>
        <end position="149"/>
    </location>
</feature>
<keyword evidence="1" id="KW-1015">Disulfide bond</keyword>
<evidence type="ECO:0000259" key="4">
    <source>
        <dbReference type="PROSITE" id="PS50026"/>
    </source>
</evidence>
<dbReference type="EMBL" id="JBFXLQ010000014">
    <property type="protein sequence ID" value="KAL2868462.1"/>
    <property type="molecule type" value="Genomic_DNA"/>
</dbReference>
<accession>A0ABR4LV93</accession>
<feature type="compositionally biased region" description="Polar residues" evidence="2">
    <location>
        <begin position="227"/>
        <end position="236"/>
    </location>
</feature>
<sequence length="793" mass="84277">MDPRLNGMNSRSDPRTAQRKGSVRRAREMLEAGATQFGARTAPQTTGWPLSRRLSNIVDSQGRLLSPRAPPPSQRPPRHDLPSPSIYSERSVSDAVPSPLHVQHSGPSFPEPSPGQTGIHPALREPVPAAGETVSRKSAADSVSSIPSIPDFPPPLPPSRTGNLGPPPPLRSIMNRGSSVSPIPEELPDSPTITNNRYAHSEATASSWNSQQRESDILGAYLDSDSDGAQQPSSTSDHGEVTLVRQASLGKRGKPSLRTISKPNVGAPQMAGNNGESGMLQGQDAGASLKEIAAGLQTRDSFGSSSSEESQIDPEKPPIVLGDDRGADRSYDNNTGTLEGEAGTLPKSTPTMSEARPGARRPPRLNMSAVREAEARGSLTSLSDLIKRATKLATNLEHGRTASRNDLLNVGGGSKPPFHGDPNRKSGSIKDILASFPNPAATPEGRSSWPVFWRKSTLQQSALYQLNSQERDQEASQEKRRRRCCGIPLWAFIVVCVILLLIVAAAVLIPIFLIVVPRESQSSDGSTTCARASPCANGGVSVSSGDVCSCVCVNGYTGSRCTTTGDASCVSTEIAQGSTSRNATVGDDLPRLFQESQSNFSIPLDPITIMALFSQNNVSCTTENALVSFKGLSSNGNDRRSQSLDFVVTDQFSPGNEDPPPSAVSYVPTATVPARRSVVTENGIVYEDSPPSDDDRLRTADPTHTPTATPSVSPEVVDFSRVAVLYILQKTGALNAAMLSAESIQNHLEHSHLNSTDENFMVDLAPSGVKGDITLDFDAFTITDFDGKTVGEV</sequence>
<keyword evidence="3" id="KW-0812">Transmembrane</keyword>
<evidence type="ECO:0000256" key="2">
    <source>
        <dbReference type="SAM" id="MobiDB-lite"/>
    </source>
</evidence>
<feature type="compositionally biased region" description="Polar residues" evidence="2">
    <location>
        <begin position="42"/>
        <end position="59"/>
    </location>
</feature>
<name>A0ABR4LV93_9EURO</name>
<feature type="region of interest" description="Disordered" evidence="2">
    <location>
        <begin position="299"/>
        <end position="362"/>
    </location>
</feature>
<comment type="caution">
    <text evidence="1">Lacks conserved residue(s) required for the propagation of feature annotation.</text>
</comment>
<feature type="compositionally biased region" description="Polar residues" evidence="2">
    <location>
        <begin position="191"/>
        <end position="212"/>
    </location>
</feature>
<evidence type="ECO:0000313" key="5">
    <source>
        <dbReference type="EMBL" id="KAL2868462.1"/>
    </source>
</evidence>
<keyword evidence="3" id="KW-0472">Membrane</keyword>
<comment type="caution">
    <text evidence="5">The sequence shown here is derived from an EMBL/GenBank/DDBJ whole genome shotgun (WGS) entry which is preliminary data.</text>
</comment>
<keyword evidence="1" id="KW-0245">EGF-like domain</keyword>
<organism evidence="5 6">
    <name type="scientific">Aspergillus lucknowensis</name>
    <dbReference type="NCBI Taxonomy" id="176173"/>
    <lineage>
        <taxon>Eukaryota</taxon>
        <taxon>Fungi</taxon>
        <taxon>Dikarya</taxon>
        <taxon>Ascomycota</taxon>
        <taxon>Pezizomycotina</taxon>
        <taxon>Eurotiomycetes</taxon>
        <taxon>Eurotiomycetidae</taxon>
        <taxon>Eurotiales</taxon>
        <taxon>Aspergillaceae</taxon>
        <taxon>Aspergillus</taxon>
        <taxon>Aspergillus subgen. Nidulantes</taxon>
    </lineage>
</organism>
<evidence type="ECO:0000256" key="1">
    <source>
        <dbReference type="PROSITE-ProRule" id="PRU00076"/>
    </source>
</evidence>
<feature type="domain" description="EGF-like" evidence="4">
    <location>
        <begin position="525"/>
        <end position="562"/>
    </location>
</feature>
<dbReference type="Proteomes" id="UP001610432">
    <property type="component" value="Unassembled WGS sequence"/>
</dbReference>
<dbReference type="PROSITE" id="PS50026">
    <property type="entry name" value="EGF_3"/>
    <property type="match status" value="1"/>
</dbReference>